<dbReference type="GO" id="GO:0030170">
    <property type="term" value="F:pyridoxal phosphate binding"/>
    <property type="evidence" value="ECO:0007669"/>
    <property type="project" value="InterPro"/>
</dbReference>
<dbReference type="Gene3D" id="3.40.640.10">
    <property type="entry name" value="Type I PLP-dependent aspartate aminotransferase-like (Major domain)"/>
    <property type="match status" value="1"/>
</dbReference>
<dbReference type="InterPro" id="IPR027619">
    <property type="entry name" value="C-S_lyase_PatB-like"/>
</dbReference>
<comment type="caution">
    <text evidence="7">The sequence shown here is derived from an EMBL/GenBank/DDBJ whole genome shotgun (WGS) entry which is preliminary data.</text>
</comment>
<dbReference type="GO" id="GO:0047804">
    <property type="term" value="F:cysteine-S-conjugate beta-lyase activity"/>
    <property type="evidence" value="ECO:0007669"/>
    <property type="project" value="UniProtKB-EC"/>
</dbReference>
<organism evidence="7 8">
    <name type="scientific">Prevotella lacticifex</name>
    <dbReference type="NCBI Taxonomy" id="2854755"/>
    <lineage>
        <taxon>Bacteria</taxon>
        <taxon>Pseudomonadati</taxon>
        <taxon>Bacteroidota</taxon>
        <taxon>Bacteroidia</taxon>
        <taxon>Bacteroidales</taxon>
        <taxon>Prevotellaceae</taxon>
        <taxon>Prevotella</taxon>
    </lineage>
</organism>
<dbReference type="Gene3D" id="3.90.1150.10">
    <property type="entry name" value="Aspartate Aminotransferase, domain 1"/>
    <property type="match status" value="1"/>
</dbReference>
<keyword evidence="3" id="KW-0663">Pyridoxal phosphate</keyword>
<dbReference type="EC" id="4.4.1.13" evidence="2"/>
<dbReference type="Pfam" id="PF00155">
    <property type="entry name" value="Aminotran_1_2"/>
    <property type="match status" value="1"/>
</dbReference>
<keyword evidence="4" id="KW-0456">Lyase</keyword>
<evidence type="ECO:0000256" key="3">
    <source>
        <dbReference type="ARBA" id="ARBA00022898"/>
    </source>
</evidence>
<sequence>MSEYNNNKKSPVTAEDWKRMFDTVIDRSGSGDLKHGALLPRWGRDDLLPLWVADMDFATPQFITDALRKRLDHSLFGYTVMPDEFWTTIINWIRTHHQWEVKRQWMSFVPGIVKGIGLAVNIFTRPDEKVIIQPPVYHPFRLVPLGNGREVVFNPLKEDNGTYEMDFDNLQRVADDKCKLLILCNPHNPAGVCWSRETLVRLADFCRERNIIVISDEIHCDMAIFGHKHIPFASVSEAARENSITFQAPTKTFNIAGLISSYAIVPNNQIRAKFYRWLQANEMDEATLFAPIATIAAFENGEEWRRHMLEYVEDNVRFVEDYCRENIKGIRPWRPQASFLVWLDCRELNLSHDELLDLFIDKAHLALNDGEMFGKKEGHGFMRLNVATPRVILKRGLDQLAAAVRANVR</sequence>
<dbReference type="Proteomes" id="UP000825483">
    <property type="component" value="Unassembled WGS sequence"/>
</dbReference>
<dbReference type="InterPro" id="IPR015422">
    <property type="entry name" value="PyrdxlP-dep_Trfase_small"/>
</dbReference>
<comment type="cofactor">
    <cofactor evidence="1">
        <name>pyridoxal 5'-phosphate</name>
        <dbReference type="ChEBI" id="CHEBI:597326"/>
    </cofactor>
</comment>
<comment type="similarity">
    <text evidence="5">Belongs to the class-II pyridoxal-phosphate-dependent aminotransferase family. MalY/PatB cystathionine beta-lyase subfamily.</text>
</comment>
<dbReference type="InterPro" id="IPR015421">
    <property type="entry name" value="PyrdxlP-dep_Trfase_major"/>
</dbReference>
<gene>
    <name evidence="7" type="ORF">PRLR5076_30920</name>
</gene>
<evidence type="ECO:0000256" key="1">
    <source>
        <dbReference type="ARBA" id="ARBA00001933"/>
    </source>
</evidence>
<dbReference type="RefSeq" id="WP_223929381.1">
    <property type="nucleotide sequence ID" value="NZ_BPTU01000001.1"/>
</dbReference>
<evidence type="ECO:0000256" key="2">
    <source>
        <dbReference type="ARBA" id="ARBA00012224"/>
    </source>
</evidence>
<keyword evidence="8" id="KW-1185">Reference proteome</keyword>
<dbReference type="AlphaFoldDB" id="A0A9R1CCV3"/>
<evidence type="ECO:0000313" key="7">
    <source>
        <dbReference type="EMBL" id="GJG60241.1"/>
    </source>
</evidence>
<dbReference type="SUPFAM" id="SSF53383">
    <property type="entry name" value="PLP-dependent transferases"/>
    <property type="match status" value="1"/>
</dbReference>
<proteinExistence type="inferred from homology"/>
<feature type="domain" description="Aminotransferase class I/classII large" evidence="6">
    <location>
        <begin position="48"/>
        <end position="389"/>
    </location>
</feature>
<dbReference type="InterPro" id="IPR051798">
    <property type="entry name" value="Class-II_PLP-Dep_Aminotrans"/>
</dbReference>
<dbReference type="NCBIfam" id="TIGR04350">
    <property type="entry name" value="C_S_lyase_PatB"/>
    <property type="match status" value="1"/>
</dbReference>
<dbReference type="PANTHER" id="PTHR43525:SF1">
    <property type="entry name" value="PROTEIN MALY"/>
    <property type="match status" value="1"/>
</dbReference>
<name>A0A9R1CCV3_9BACT</name>
<dbReference type="InterPro" id="IPR004839">
    <property type="entry name" value="Aminotransferase_I/II_large"/>
</dbReference>
<dbReference type="CDD" id="cd00609">
    <property type="entry name" value="AAT_like"/>
    <property type="match status" value="1"/>
</dbReference>
<dbReference type="PANTHER" id="PTHR43525">
    <property type="entry name" value="PROTEIN MALY"/>
    <property type="match status" value="1"/>
</dbReference>
<reference evidence="7" key="1">
    <citation type="journal article" date="2022" name="Int. J. Syst. Evol. Microbiol.">
        <title>Prevotella lacticifex sp. nov., isolated from the rumen of cows.</title>
        <authorList>
            <person name="Shinkai T."/>
            <person name="Ikeyama N."/>
            <person name="Kumagai M."/>
            <person name="Ohmori H."/>
            <person name="Sakamoto M."/>
            <person name="Ohkuma M."/>
            <person name="Mitsumori M."/>
        </authorList>
    </citation>
    <scope>NUCLEOTIDE SEQUENCE</scope>
    <source>
        <strain evidence="7">R5076</strain>
    </source>
</reference>
<evidence type="ECO:0000259" key="6">
    <source>
        <dbReference type="Pfam" id="PF00155"/>
    </source>
</evidence>
<dbReference type="InterPro" id="IPR015424">
    <property type="entry name" value="PyrdxlP-dep_Trfase"/>
</dbReference>
<evidence type="ECO:0000313" key="8">
    <source>
        <dbReference type="Proteomes" id="UP000825483"/>
    </source>
</evidence>
<evidence type="ECO:0000256" key="5">
    <source>
        <dbReference type="ARBA" id="ARBA00037974"/>
    </source>
</evidence>
<accession>A0A9R1CCV3</accession>
<dbReference type="EMBL" id="BPUB01000003">
    <property type="protein sequence ID" value="GJG60241.1"/>
    <property type="molecule type" value="Genomic_DNA"/>
</dbReference>
<dbReference type="GeneID" id="72467795"/>
<protein>
    <recommendedName>
        <fullName evidence="2">cysteine-S-conjugate beta-lyase</fullName>
        <ecNumber evidence="2">4.4.1.13</ecNumber>
    </recommendedName>
</protein>
<evidence type="ECO:0000256" key="4">
    <source>
        <dbReference type="ARBA" id="ARBA00023239"/>
    </source>
</evidence>